<name>A0A9P0CU62_9CUCU</name>
<feature type="region of interest" description="Disordered" evidence="1">
    <location>
        <begin position="1"/>
        <end position="85"/>
    </location>
</feature>
<protein>
    <submittedName>
        <fullName evidence="2">Uncharacterized protein</fullName>
    </submittedName>
</protein>
<gene>
    <name evidence="2" type="ORF">PSYICH_LOCUS6861</name>
</gene>
<dbReference type="EMBL" id="OV651814">
    <property type="protein sequence ID" value="CAH1106598.1"/>
    <property type="molecule type" value="Genomic_DNA"/>
</dbReference>
<evidence type="ECO:0000313" key="3">
    <source>
        <dbReference type="Proteomes" id="UP001153636"/>
    </source>
</evidence>
<feature type="compositionally biased region" description="Basic residues" evidence="1">
    <location>
        <begin position="33"/>
        <end position="46"/>
    </location>
</feature>
<dbReference type="Proteomes" id="UP001153636">
    <property type="component" value="Chromosome 2"/>
</dbReference>
<feature type="compositionally biased region" description="Basic and acidic residues" evidence="1">
    <location>
        <begin position="70"/>
        <end position="80"/>
    </location>
</feature>
<organism evidence="2 3">
    <name type="scientific">Psylliodes chrysocephalus</name>
    <dbReference type="NCBI Taxonomy" id="3402493"/>
    <lineage>
        <taxon>Eukaryota</taxon>
        <taxon>Metazoa</taxon>
        <taxon>Ecdysozoa</taxon>
        <taxon>Arthropoda</taxon>
        <taxon>Hexapoda</taxon>
        <taxon>Insecta</taxon>
        <taxon>Pterygota</taxon>
        <taxon>Neoptera</taxon>
        <taxon>Endopterygota</taxon>
        <taxon>Coleoptera</taxon>
        <taxon>Polyphaga</taxon>
        <taxon>Cucujiformia</taxon>
        <taxon>Chrysomeloidea</taxon>
        <taxon>Chrysomelidae</taxon>
        <taxon>Galerucinae</taxon>
        <taxon>Alticini</taxon>
        <taxon>Psylliodes</taxon>
    </lineage>
</organism>
<sequence length="298" mass="33782">MFNLYQSMNKKDEQDNKEPDVIGHERFYQARSRSVKKKKRVTRRTHSAAEFPSSTLTAASKRAAFKNRSHSSENKSDDGGKSTPQRVDSIAKLFFGKRNQSSLQKHEYSALKTDGGNEKLKAERQIRNGAFVTCRNNLENNERYDLKTQLDDIGSRADKHCFLNPSMLFKLAPEIVVKKGDELQIFYKSDFNKTEFLGLELVAIRNNKLLCKDLQNIESITEFLKYLLVDNPICVSSFSITIKALIMYLILLKACSWFVQRVTDYQLTGTVSKAANPPVAGNPGFLDKIDGKPPAKDV</sequence>
<reference evidence="2" key="1">
    <citation type="submission" date="2022-01" db="EMBL/GenBank/DDBJ databases">
        <authorList>
            <person name="King R."/>
        </authorList>
    </citation>
    <scope>NUCLEOTIDE SEQUENCE</scope>
</reference>
<evidence type="ECO:0000313" key="2">
    <source>
        <dbReference type="EMBL" id="CAH1106598.1"/>
    </source>
</evidence>
<feature type="compositionally biased region" description="Basic and acidic residues" evidence="1">
    <location>
        <begin position="9"/>
        <end position="28"/>
    </location>
</feature>
<keyword evidence="3" id="KW-1185">Reference proteome</keyword>
<accession>A0A9P0CU62</accession>
<dbReference type="AlphaFoldDB" id="A0A9P0CU62"/>
<proteinExistence type="predicted"/>
<evidence type="ECO:0000256" key="1">
    <source>
        <dbReference type="SAM" id="MobiDB-lite"/>
    </source>
</evidence>
<dbReference type="OrthoDB" id="10045021at2759"/>